<dbReference type="EMBL" id="LGGO01000204">
    <property type="protein sequence ID" value="KUK76112.1"/>
    <property type="molecule type" value="Genomic_DNA"/>
</dbReference>
<organism evidence="2 3">
    <name type="scientific">candidate division WS6 bacterium 34_10</name>
    <dbReference type="NCBI Taxonomy" id="1641389"/>
    <lineage>
        <taxon>Bacteria</taxon>
        <taxon>Candidatus Dojkabacteria</taxon>
    </lineage>
</organism>
<sequence>MATKSQKDFSWVVWLIVGILVIALLLPLIVKVGGSYYRWGFSRKDETSVVSNCQECPECPAPTIIYKEFPADEKISDANDYSCVAVDLGDGSSVGQSGSCSFCTINYSYPGDVIIAEEDVIEYTSDAWVWQYNKGDIDGFRECIEGQPFYSDPNYFPIWP</sequence>
<gene>
    <name evidence="2" type="ORF">XD93_1101</name>
</gene>
<accession>A0A101HFU1</accession>
<evidence type="ECO:0000313" key="3">
    <source>
        <dbReference type="Proteomes" id="UP000053904"/>
    </source>
</evidence>
<evidence type="ECO:0000313" key="2">
    <source>
        <dbReference type="EMBL" id="KUK76112.1"/>
    </source>
</evidence>
<evidence type="ECO:0000256" key="1">
    <source>
        <dbReference type="SAM" id="Phobius"/>
    </source>
</evidence>
<dbReference type="AlphaFoldDB" id="A0A101HFU1"/>
<comment type="caution">
    <text evidence="2">The sequence shown here is derived from an EMBL/GenBank/DDBJ whole genome shotgun (WGS) entry which is preliminary data.</text>
</comment>
<name>A0A101HFU1_9BACT</name>
<keyword evidence="1" id="KW-0472">Membrane</keyword>
<feature type="transmembrane region" description="Helical" evidence="1">
    <location>
        <begin position="12"/>
        <end position="34"/>
    </location>
</feature>
<keyword evidence="1" id="KW-0812">Transmembrane</keyword>
<keyword evidence="1" id="KW-1133">Transmembrane helix</keyword>
<reference evidence="3" key="1">
    <citation type="journal article" date="2015" name="MBio">
        <title>Genome-Resolved Metagenomic Analysis Reveals Roles for Candidate Phyla and Other Microbial Community Members in Biogeochemical Transformations in Oil Reservoirs.</title>
        <authorList>
            <person name="Hu P."/>
            <person name="Tom L."/>
            <person name="Singh A."/>
            <person name="Thomas B.C."/>
            <person name="Baker B.J."/>
            <person name="Piceno Y.M."/>
            <person name="Andersen G.L."/>
            <person name="Banfield J.F."/>
        </authorList>
    </citation>
    <scope>NUCLEOTIDE SEQUENCE [LARGE SCALE GENOMIC DNA]</scope>
</reference>
<proteinExistence type="predicted"/>
<dbReference type="Proteomes" id="UP000053904">
    <property type="component" value="Unassembled WGS sequence"/>
</dbReference>
<protein>
    <submittedName>
        <fullName evidence="2">Uncharacterized protein</fullName>
    </submittedName>
</protein>